<comment type="caution">
    <text evidence="2">The sequence shown here is derived from an EMBL/GenBank/DDBJ whole genome shotgun (WGS) entry which is preliminary data.</text>
</comment>
<dbReference type="EMBL" id="RSCD01000027">
    <property type="protein sequence ID" value="RSH82225.1"/>
    <property type="molecule type" value="Genomic_DNA"/>
</dbReference>
<reference evidence="2 3" key="1">
    <citation type="submission" date="2018-11" db="EMBL/GenBank/DDBJ databases">
        <title>Genome sequence of Saitozyma podzolica DSM 27192.</title>
        <authorList>
            <person name="Aliyu H."/>
            <person name="Gorte O."/>
            <person name="Ochsenreither K."/>
        </authorList>
    </citation>
    <scope>NUCLEOTIDE SEQUENCE [LARGE SCALE GENOMIC DNA]</scope>
    <source>
        <strain evidence="2 3">DSM 27192</strain>
    </source>
</reference>
<organism evidence="2 3">
    <name type="scientific">Saitozyma podzolica</name>
    <dbReference type="NCBI Taxonomy" id="1890683"/>
    <lineage>
        <taxon>Eukaryota</taxon>
        <taxon>Fungi</taxon>
        <taxon>Dikarya</taxon>
        <taxon>Basidiomycota</taxon>
        <taxon>Agaricomycotina</taxon>
        <taxon>Tremellomycetes</taxon>
        <taxon>Tremellales</taxon>
        <taxon>Trimorphomycetaceae</taxon>
        <taxon>Saitozyma</taxon>
    </lineage>
</organism>
<feature type="region of interest" description="Disordered" evidence="1">
    <location>
        <begin position="1"/>
        <end position="42"/>
    </location>
</feature>
<dbReference type="PANTHER" id="PTHR38696:SF1">
    <property type="entry name" value="MEDIATOR OF RNA POLYMERASE II TRANSCRIPTION SUBUNIT 13"/>
    <property type="match status" value="1"/>
</dbReference>
<accession>A0A427XTV5</accession>
<name>A0A427XTV5_9TREE</name>
<protein>
    <submittedName>
        <fullName evidence="2">Uncharacterized protein</fullName>
    </submittedName>
</protein>
<feature type="compositionally biased region" description="Pro residues" evidence="1">
    <location>
        <begin position="12"/>
        <end position="34"/>
    </location>
</feature>
<sequence>MGFFSSDSKVPSGPPPSYPDKDSNPPPEKPPPAQPQYSSGAGPSFQPPRFAALVLARRDRVRIVNFPENIAPALGESIARVWVTGIQQQGPYDANSYEWKLSGNPWSGWGHEDVPARRLMVHILHTLAANGYHLVACTDMSKRGPDKDTLIFRPGPAAQRWFFAVSFNEFDKIRLIDSPNDEVTRAFAAAVRTWPLGIQDEKEKEPGCYQLKLRGRPWLTGDGAQVNAARILACSIMASMEMQGYDLAGSVDMSIGRGEDHGDLDTWFFASRI</sequence>
<dbReference type="STRING" id="1890683.A0A427XTV5"/>
<keyword evidence="3" id="KW-1185">Reference proteome</keyword>
<dbReference type="PANTHER" id="PTHR38696">
    <property type="entry name" value="MEDIATOR OF RNA POLYMERASE II TRANSCRIPTION SUBUNIT 13"/>
    <property type="match status" value="1"/>
</dbReference>
<proteinExistence type="predicted"/>
<dbReference type="AlphaFoldDB" id="A0A427XTV5"/>
<evidence type="ECO:0000256" key="1">
    <source>
        <dbReference type="SAM" id="MobiDB-lite"/>
    </source>
</evidence>
<dbReference type="Proteomes" id="UP000279259">
    <property type="component" value="Unassembled WGS sequence"/>
</dbReference>
<dbReference type="OrthoDB" id="58379at2759"/>
<evidence type="ECO:0000313" key="2">
    <source>
        <dbReference type="EMBL" id="RSH82225.1"/>
    </source>
</evidence>
<gene>
    <name evidence="2" type="ORF">EHS25_005935</name>
</gene>
<evidence type="ECO:0000313" key="3">
    <source>
        <dbReference type="Proteomes" id="UP000279259"/>
    </source>
</evidence>